<dbReference type="Gene3D" id="2.180.10.10">
    <property type="entry name" value="RHS repeat-associated core"/>
    <property type="match status" value="1"/>
</dbReference>
<dbReference type="Proteomes" id="UP000182771">
    <property type="component" value="Unassembled WGS sequence"/>
</dbReference>
<dbReference type="GeneID" id="85018082"/>
<dbReference type="RefSeq" id="WP_016419372.1">
    <property type="nucleotide sequence ID" value="NZ_FNND01000001.1"/>
</dbReference>
<organism evidence="2 3">
    <name type="scientific">Capnocytophaga granulosa</name>
    <dbReference type="NCBI Taxonomy" id="45242"/>
    <lineage>
        <taxon>Bacteria</taxon>
        <taxon>Pseudomonadati</taxon>
        <taxon>Bacteroidota</taxon>
        <taxon>Flavobacteriia</taxon>
        <taxon>Flavobacteriales</taxon>
        <taxon>Flavobacteriaceae</taxon>
        <taxon>Capnocytophaga</taxon>
    </lineage>
</organism>
<evidence type="ECO:0000313" key="2">
    <source>
        <dbReference type="EMBL" id="SDW02234.1"/>
    </source>
</evidence>
<feature type="chain" id="PRO_5028951081" description="YD repeat-containing protein" evidence="1">
    <location>
        <begin position="23"/>
        <end position="326"/>
    </location>
</feature>
<evidence type="ECO:0000313" key="3">
    <source>
        <dbReference type="Proteomes" id="UP000182771"/>
    </source>
</evidence>
<dbReference type="EMBL" id="FNND01000001">
    <property type="protein sequence ID" value="SDW02234.1"/>
    <property type="molecule type" value="Genomic_DNA"/>
</dbReference>
<feature type="signal peptide" evidence="1">
    <location>
        <begin position="1"/>
        <end position="22"/>
    </location>
</feature>
<proteinExistence type="predicted"/>
<protein>
    <recommendedName>
        <fullName evidence="4">YD repeat-containing protein</fullName>
    </recommendedName>
</protein>
<sequence length="326" mass="38205">MKKFFHIFILLLIPHLCSYAQSATTDWAKMGLKGRVKSVETSFYFTIEKDGKITKGDPFSMGFYPSEKIEQMHLMQRMGAVAFFAAFLIDIVPSVITYNSNGFLVEKRLFDTTLHQRIVYTYDTKNQLIDKSTFVRDQLVVRDSYRYNTDGEKIEELLNQIEGEGGVTCKYSYNADRQLIECNYIDVDKFPSAKEVYTYKDKQLVSKDTYRNEKLSARALYQYNSENQLICSLFQGVGSMIWDSKYIYDKNKKLSEEYIVINGNEKNGFLNKFSSEGRLIEHLTFSSNKLSTFHYTNDKQGNWIKLINYEQEIPILYVERKIEYFK</sequence>
<reference evidence="2 3" key="1">
    <citation type="submission" date="2016-10" db="EMBL/GenBank/DDBJ databases">
        <authorList>
            <person name="Varghese N."/>
            <person name="Submissions S."/>
        </authorList>
    </citation>
    <scope>NUCLEOTIDE SEQUENCE [LARGE SCALE GENOMIC DNA]</scope>
    <source>
        <strain evidence="2 3">DSM 11449</strain>
    </source>
</reference>
<comment type="caution">
    <text evidence="2">The sequence shown here is derived from an EMBL/GenBank/DDBJ whole genome shotgun (WGS) entry which is preliminary data.</text>
</comment>
<evidence type="ECO:0008006" key="4">
    <source>
        <dbReference type="Google" id="ProtNLM"/>
    </source>
</evidence>
<evidence type="ECO:0000256" key="1">
    <source>
        <dbReference type="SAM" id="SignalP"/>
    </source>
</evidence>
<dbReference type="AlphaFoldDB" id="A0A1H2Q6F0"/>
<gene>
    <name evidence="2" type="ORF">SAMN05444420_10141</name>
</gene>
<dbReference type="OrthoDB" id="1147226at2"/>
<keyword evidence="1" id="KW-0732">Signal</keyword>
<accession>A0A1H2Q6F0</accession>
<keyword evidence="3" id="KW-1185">Reference proteome</keyword>
<name>A0A1H2Q6F0_9FLAO</name>